<protein>
    <recommendedName>
        <fullName evidence="4">Myosin heavy chain</fullName>
    </recommendedName>
</protein>
<reference evidence="2 3" key="1">
    <citation type="journal article" date="2020" name="ISME J.">
        <title>Comparative genomics reveals insights into cyanobacterial evolution and habitat adaptation.</title>
        <authorList>
            <person name="Chen M.Y."/>
            <person name="Teng W.K."/>
            <person name="Zhao L."/>
            <person name="Hu C.X."/>
            <person name="Zhou Y.K."/>
            <person name="Han B.P."/>
            <person name="Song L.R."/>
            <person name="Shu W.S."/>
        </authorList>
    </citation>
    <scope>NUCLEOTIDE SEQUENCE [LARGE SCALE GENOMIC DNA]</scope>
    <source>
        <strain evidence="2 3">FACHB-159</strain>
    </source>
</reference>
<sequence>MTTVGVKDSKQQLMQAFQQILIQRKKLEFKIATKQEEAEKAKSQEILQAASAYTVDSIVKGLADLQLEFGSILNALSEKLAQENSKLDELNQAIEIETQRLQELQQIRVVADTLDILSQEHQEKLKILEQDSISKKETLEKEIALRRKEWQKEQAEYEEKLQAYNELLAKERKQAEEEYQYKLETTRKLNTDSYDAIKRQQEREIQENSQNKEKDWNEREKILTKHQPLFADYQQKVATFPNELEEAVKKAREEAIKEANQKAKIEADLFEKEWESNKQSYELKIQSLEETIKKQTEQIEGISAQLQTALKQAQDLAMRAFGSSSSK</sequence>
<evidence type="ECO:0000313" key="2">
    <source>
        <dbReference type="EMBL" id="MBD2733126.1"/>
    </source>
</evidence>
<evidence type="ECO:0000256" key="1">
    <source>
        <dbReference type="SAM" id="Coils"/>
    </source>
</evidence>
<dbReference type="RefSeq" id="WP_190953890.1">
    <property type="nucleotide sequence ID" value="NZ_JACJTU010000003.1"/>
</dbReference>
<name>A0ABR8K2Z4_9NOSO</name>
<evidence type="ECO:0008006" key="4">
    <source>
        <dbReference type="Google" id="ProtNLM"/>
    </source>
</evidence>
<dbReference type="Proteomes" id="UP000637383">
    <property type="component" value="Unassembled WGS sequence"/>
</dbReference>
<feature type="coiled-coil region" evidence="1">
    <location>
        <begin position="248"/>
        <end position="312"/>
    </location>
</feature>
<proteinExistence type="predicted"/>
<gene>
    <name evidence="2" type="ORF">H6H03_04250</name>
</gene>
<keyword evidence="1" id="KW-0175">Coiled coil</keyword>
<feature type="coiled-coil region" evidence="1">
    <location>
        <begin position="73"/>
        <end position="178"/>
    </location>
</feature>
<dbReference type="EMBL" id="JACJTU010000003">
    <property type="protein sequence ID" value="MBD2733126.1"/>
    <property type="molecule type" value="Genomic_DNA"/>
</dbReference>
<keyword evidence="3" id="KW-1185">Reference proteome</keyword>
<comment type="caution">
    <text evidence="2">The sequence shown here is derived from an EMBL/GenBank/DDBJ whole genome shotgun (WGS) entry which is preliminary data.</text>
</comment>
<accession>A0ABR8K2Z4</accession>
<organism evidence="2 3">
    <name type="scientific">Nostoc paludosum FACHB-159</name>
    <dbReference type="NCBI Taxonomy" id="2692908"/>
    <lineage>
        <taxon>Bacteria</taxon>
        <taxon>Bacillati</taxon>
        <taxon>Cyanobacteriota</taxon>
        <taxon>Cyanophyceae</taxon>
        <taxon>Nostocales</taxon>
        <taxon>Nostocaceae</taxon>
        <taxon>Nostoc</taxon>
    </lineage>
</organism>
<evidence type="ECO:0000313" key="3">
    <source>
        <dbReference type="Proteomes" id="UP000637383"/>
    </source>
</evidence>